<dbReference type="PROSITE" id="PS00089">
    <property type="entry name" value="RIBORED_LARGE"/>
    <property type="match status" value="1"/>
</dbReference>
<dbReference type="Pfam" id="PF02867">
    <property type="entry name" value="Ribonuc_red_lgC"/>
    <property type="match status" value="1"/>
</dbReference>
<dbReference type="PANTHER" id="PTHR11573">
    <property type="entry name" value="RIBONUCLEOSIDE-DIPHOSPHATE REDUCTASE LARGE CHAIN"/>
    <property type="match status" value="1"/>
</dbReference>
<keyword evidence="13" id="KW-1185">Reference proteome</keyword>
<dbReference type="InterPro" id="IPR005144">
    <property type="entry name" value="ATP-cone_dom"/>
</dbReference>
<dbReference type="FunFam" id="3.20.70.20:FF:000014">
    <property type="entry name" value="Ribonucleoside-diphosphate reductase"/>
    <property type="match status" value="1"/>
</dbReference>
<name>A0A7R7IC53_9FIRM</name>
<accession>A0A7R7IC53</accession>
<dbReference type="NCBIfam" id="TIGR02506">
    <property type="entry name" value="NrdE_NrdA"/>
    <property type="match status" value="1"/>
</dbReference>
<dbReference type="EC" id="1.17.4.1" evidence="2 10"/>
<dbReference type="Pfam" id="PF00317">
    <property type="entry name" value="Ribonuc_red_lgN"/>
    <property type="match status" value="1"/>
</dbReference>
<dbReference type="KEGG" id="ahb:bsdtb5_07910"/>
<proteinExistence type="inferred from homology"/>
<evidence type="ECO:0000256" key="2">
    <source>
        <dbReference type="ARBA" id="ARBA00012274"/>
    </source>
</evidence>
<protein>
    <recommendedName>
        <fullName evidence="2 10">Ribonucleoside-diphosphate reductase</fullName>
        <ecNumber evidence="2 10">1.17.4.1</ecNumber>
    </recommendedName>
</protein>
<keyword evidence="3" id="KW-0021">Allosteric enzyme</keyword>
<evidence type="ECO:0000256" key="6">
    <source>
        <dbReference type="ARBA" id="ARBA00023002"/>
    </source>
</evidence>
<evidence type="ECO:0000256" key="10">
    <source>
        <dbReference type="RuleBase" id="RU003410"/>
    </source>
</evidence>
<dbReference type="InterPro" id="IPR013509">
    <property type="entry name" value="RNR_lsu_N"/>
</dbReference>
<dbReference type="SUPFAM" id="SSF51998">
    <property type="entry name" value="PFL-like glycyl radical enzymes"/>
    <property type="match status" value="1"/>
</dbReference>
<dbReference type="InterPro" id="IPR013346">
    <property type="entry name" value="NrdE_NrdA_C"/>
</dbReference>
<keyword evidence="6 10" id="KW-0560">Oxidoreductase</keyword>
<evidence type="ECO:0000259" key="11">
    <source>
        <dbReference type="PROSITE" id="PS51161"/>
    </source>
</evidence>
<keyword evidence="4 9" id="KW-0547">Nucleotide-binding</keyword>
<dbReference type="EMBL" id="AP024169">
    <property type="protein sequence ID" value="BCN29496.1"/>
    <property type="molecule type" value="Genomic_DNA"/>
</dbReference>
<dbReference type="GO" id="GO:0004748">
    <property type="term" value="F:ribonucleoside-diphosphate reductase activity, thioredoxin disulfide as acceptor"/>
    <property type="evidence" value="ECO:0007669"/>
    <property type="project" value="UniProtKB-EC"/>
</dbReference>
<comment type="similarity">
    <text evidence="1 10">Belongs to the ribonucleoside diphosphate reductase large chain family.</text>
</comment>
<dbReference type="CDD" id="cd01679">
    <property type="entry name" value="RNR_I"/>
    <property type="match status" value="1"/>
</dbReference>
<feature type="domain" description="ATP-cone" evidence="11">
    <location>
        <begin position="3"/>
        <end position="105"/>
    </location>
</feature>
<dbReference type="GO" id="GO:0005524">
    <property type="term" value="F:ATP binding"/>
    <property type="evidence" value="ECO:0007669"/>
    <property type="project" value="UniProtKB-UniRule"/>
</dbReference>
<comment type="function">
    <text evidence="10">Provides the precursors necessary for DNA synthesis. Catalyzes the biosynthesis of deoxyribonucleotides from the corresponding ribonucleotides.</text>
</comment>
<dbReference type="GO" id="GO:0005971">
    <property type="term" value="C:ribonucleoside-diphosphate reductase complex"/>
    <property type="evidence" value="ECO:0007669"/>
    <property type="project" value="TreeGrafter"/>
</dbReference>
<evidence type="ECO:0000256" key="8">
    <source>
        <dbReference type="ARBA" id="ARBA00047754"/>
    </source>
</evidence>
<dbReference type="PROSITE" id="PS51161">
    <property type="entry name" value="ATP_CONE"/>
    <property type="match status" value="1"/>
</dbReference>
<gene>
    <name evidence="12" type="primary">nrdE</name>
    <name evidence="12" type="ORF">bsdtb5_07910</name>
</gene>
<dbReference type="InterPro" id="IPR008926">
    <property type="entry name" value="RNR_R1-su_N"/>
</dbReference>
<comment type="catalytic activity">
    <reaction evidence="8 10">
        <text>a 2'-deoxyribonucleoside 5'-diphosphate + [thioredoxin]-disulfide + H2O = a ribonucleoside 5'-diphosphate + [thioredoxin]-dithiol</text>
        <dbReference type="Rhea" id="RHEA:23252"/>
        <dbReference type="Rhea" id="RHEA-COMP:10698"/>
        <dbReference type="Rhea" id="RHEA-COMP:10700"/>
        <dbReference type="ChEBI" id="CHEBI:15377"/>
        <dbReference type="ChEBI" id="CHEBI:29950"/>
        <dbReference type="ChEBI" id="CHEBI:50058"/>
        <dbReference type="ChEBI" id="CHEBI:57930"/>
        <dbReference type="ChEBI" id="CHEBI:73316"/>
        <dbReference type="EC" id="1.17.4.1"/>
    </reaction>
</comment>
<dbReference type="GO" id="GO:0009263">
    <property type="term" value="P:deoxyribonucleotide biosynthetic process"/>
    <property type="evidence" value="ECO:0007669"/>
    <property type="project" value="UniProtKB-KW"/>
</dbReference>
<evidence type="ECO:0000256" key="9">
    <source>
        <dbReference type="PROSITE-ProRule" id="PRU00492"/>
    </source>
</evidence>
<dbReference type="NCBIfam" id="NF005483">
    <property type="entry name" value="PRK07088.1"/>
    <property type="match status" value="1"/>
</dbReference>
<sequence>MSIRIRKRNGTFEELSVDKTKKMVALACDGLEECSPLELELDSNIQFCDGMSTKEIQKVLIQTAIEKVIRTEVDAYGNKVNKTNINWQYVAARLFIYDLYKEAAITRGYGHFGYGDYYALVKELVHINRYGSYLLEEYKEEEIRELASYIEPKRDELFNYEGLKLLADRYLVKGYQNEVYELPQERFMTIAMHLAIPEGGNKVYYAKKFYDLMSKLKMTVATPTLANAGTSFYQLSSCFISVVGDNLWSIYDVNQKFSKVSKHGGALGIYTGKIRALGSEIRGIKNTSGGVVPWIRLYNDTAVAVDQLGRRKGGASITLDIWHADLYDFLELKTNNGDDRRKAHDIFPSLSIPNLFMERLEKRENWSLFDPYSVDKVMGYRLEDYYDEKGNKQFTEKYLECEANSTLERTTVPALDIMKKIMKSAVETGTPFIFFRDTVNVANPNKHAGMIYGSNLCHEIAQNMSESISLEETLEDKDGTSYVISKVKAGDMVTCNLNSINLGKTDYEELKDTVPLQIRMLDNVITLNQYPVAESKITSDKYRAIGLGTSGYHHYLVNHKIAWESEEHLEEADRLFEEIAYQAIKASMELAKEKGAYKEFKGSEWESGDYFKRRGYQSERWLKLKEEVEKYGIRNGYLTAIAPTGSTSNIANTTAGIDPIFKKYFVEEKKGSFTPKTAPDLNDETFWLYKEAHTINQQWSIKACGIRQRHIDQAQSFNLYITPQLKAKEILDMYLSAWKNGVKTIYYVRNQSLEMDECTSCSS</sequence>
<keyword evidence="7 10" id="KW-0215">Deoxyribonucleotide synthesis</keyword>
<evidence type="ECO:0000313" key="12">
    <source>
        <dbReference type="EMBL" id="BCN29496.1"/>
    </source>
</evidence>
<dbReference type="RefSeq" id="WP_271714768.1">
    <property type="nucleotide sequence ID" value="NZ_AP024169.1"/>
</dbReference>
<dbReference type="Gene3D" id="3.20.70.20">
    <property type="match status" value="1"/>
</dbReference>
<dbReference type="InterPro" id="IPR039718">
    <property type="entry name" value="Rrm1"/>
</dbReference>
<reference evidence="12 13" key="1">
    <citation type="submission" date="2020-11" db="EMBL/GenBank/DDBJ databases">
        <title>Draft genome sequencing of a Lachnospiraceae strain isolated from anoxic soil subjected to BSD treatment.</title>
        <authorList>
            <person name="Uek A."/>
            <person name="Tonouchi A."/>
        </authorList>
    </citation>
    <scope>NUCLEOTIDE SEQUENCE [LARGE SCALE GENOMIC DNA]</scope>
    <source>
        <strain evidence="12 13">TB5</strain>
    </source>
</reference>
<dbReference type="PRINTS" id="PR01183">
    <property type="entry name" value="RIBORDTASEM1"/>
</dbReference>
<dbReference type="Proteomes" id="UP000595897">
    <property type="component" value="Chromosome"/>
</dbReference>
<evidence type="ECO:0000256" key="4">
    <source>
        <dbReference type="ARBA" id="ARBA00022741"/>
    </source>
</evidence>
<dbReference type="SUPFAM" id="SSF48168">
    <property type="entry name" value="R1 subunit of ribonucleotide reductase, N-terminal domain"/>
    <property type="match status" value="1"/>
</dbReference>
<organism evidence="12 13">
    <name type="scientific">Anaeromicropila herbilytica</name>
    <dbReference type="NCBI Taxonomy" id="2785025"/>
    <lineage>
        <taxon>Bacteria</taxon>
        <taxon>Bacillati</taxon>
        <taxon>Bacillota</taxon>
        <taxon>Clostridia</taxon>
        <taxon>Lachnospirales</taxon>
        <taxon>Lachnospiraceae</taxon>
        <taxon>Anaeromicropila</taxon>
    </lineage>
</organism>
<evidence type="ECO:0000256" key="5">
    <source>
        <dbReference type="ARBA" id="ARBA00022840"/>
    </source>
</evidence>
<dbReference type="AlphaFoldDB" id="A0A7R7IC53"/>
<evidence type="ECO:0000313" key="13">
    <source>
        <dbReference type="Proteomes" id="UP000595897"/>
    </source>
</evidence>
<evidence type="ECO:0000256" key="1">
    <source>
        <dbReference type="ARBA" id="ARBA00010406"/>
    </source>
</evidence>
<dbReference type="UniPathway" id="UPA00326"/>
<evidence type="ECO:0000256" key="3">
    <source>
        <dbReference type="ARBA" id="ARBA00022533"/>
    </source>
</evidence>
<keyword evidence="5 9" id="KW-0067">ATP-binding</keyword>
<dbReference type="InterPro" id="IPR000788">
    <property type="entry name" value="RNR_lg_C"/>
</dbReference>
<dbReference type="PANTHER" id="PTHR11573:SF6">
    <property type="entry name" value="RIBONUCLEOSIDE-DIPHOSPHATE REDUCTASE LARGE SUBUNIT"/>
    <property type="match status" value="1"/>
</dbReference>
<dbReference type="Pfam" id="PF03477">
    <property type="entry name" value="ATP-cone"/>
    <property type="match status" value="1"/>
</dbReference>
<evidence type="ECO:0000256" key="7">
    <source>
        <dbReference type="ARBA" id="ARBA00023116"/>
    </source>
</evidence>